<organism evidence="1">
    <name type="scientific">marine metagenome</name>
    <dbReference type="NCBI Taxonomy" id="408172"/>
    <lineage>
        <taxon>unclassified sequences</taxon>
        <taxon>metagenomes</taxon>
        <taxon>ecological metagenomes</taxon>
    </lineage>
</organism>
<sequence length="35" mass="3852">MEPIEVQGIARPANSTESIVFDRQDIDASPSIHLD</sequence>
<feature type="non-terminal residue" evidence="1">
    <location>
        <position position="35"/>
    </location>
</feature>
<dbReference type="EMBL" id="UINC01160404">
    <property type="protein sequence ID" value="SVD59027.1"/>
    <property type="molecule type" value="Genomic_DNA"/>
</dbReference>
<accession>A0A382WJK0</accession>
<gene>
    <name evidence="1" type="ORF">METZ01_LOCUS411881</name>
</gene>
<dbReference type="AlphaFoldDB" id="A0A382WJK0"/>
<protein>
    <submittedName>
        <fullName evidence="1">Uncharacterized protein</fullName>
    </submittedName>
</protein>
<proteinExistence type="predicted"/>
<name>A0A382WJK0_9ZZZZ</name>
<reference evidence="1" key="1">
    <citation type="submission" date="2018-05" db="EMBL/GenBank/DDBJ databases">
        <authorList>
            <person name="Lanie J.A."/>
            <person name="Ng W.-L."/>
            <person name="Kazmierczak K.M."/>
            <person name="Andrzejewski T.M."/>
            <person name="Davidsen T.M."/>
            <person name="Wayne K.J."/>
            <person name="Tettelin H."/>
            <person name="Glass J.I."/>
            <person name="Rusch D."/>
            <person name="Podicherti R."/>
            <person name="Tsui H.-C.T."/>
            <person name="Winkler M.E."/>
        </authorList>
    </citation>
    <scope>NUCLEOTIDE SEQUENCE</scope>
</reference>
<evidence type="ECO:0000313" key="1">
    <source>
        <dbReference type="EMBL" id="SVD59027.1"/>
    </source>
</evidence>